<dbReference type="InterPro" id="IPR006016">
    <property type="entry name" value="UspA"/>
</dbReference>
<feature type="domain" description="UspA" evidence="2">
    <location>
        <begin position="49"/>
        <end position="191"/>
    </location>
</feature>
<dbReference type="InterPro" id="IPR014729">
    <property type="entry name" value="Rossmann-like_a/b/a_fold"/>
</dbReference>
<organism evidence="3 4">
    <name type="scientific">Oleiharenicola lentus</name>
    <dbReference type="NCBI Taxonomy" id="2508720"/>
    <lineage>
        <taxon>Bacteria</taxon>
        <taxon>Pseudomonadati</taxon>
        <taxon>Verrucomicrobiota</taxon>
        <taxon>Opitutia</taxon>
        <taxon>Opitutales</taxon>
        <taxon>Opitutaceae</taxon>
        <taxon>Oleiharenicola</taxon>
    </lineage>
</organism>
<sequence length="197" mass="20978">MHGRECVRACFPGAMRLANAKWPASAKMCAVLAKEPLSGGRRTVLDWTMKTLLVPVDFSAVTEKVIEAALAQAKAFRGRVHLLHVIQPPVVGSGEFALPVEIVEEAVNTNKRNALQKLDGRLETFRGAGIECSASTVVGAPDFAILEEAAKIEADAIIMGSHGHGRLYDFLVGSTASGVIKRTKCAVLVIPPADKHG</sequence>
<name>A0A4Q1C8E7_9BACT</name>
<dbReference type="Proteomes" id="UP000290218">
    <property type="component" value="Unassembled WGS sequence"/>
</dbReference>
<dbReference type="OrthoDB" id="8547832at2"/>
<accession>A0A4Q1C8E7</accession>
<dbReference type="EMBL" id="SDHX01000001">
    <property type="protein sequence ID" value="RXK55214.1"/>
    <property type="molecule type" value="Genomic_DNA"/>
</dbReference>
<proteinExistence type="inferred from homology"/>
<dbReference type="Gene3D" id="3.40.50.620">
    <property type="entry name" value="HUPs"/>
    <property type="match status" value="1"/>
</dbReference>
<comment type="similarity">
    <text evidence="1">Belongs to the universal stress protein A family.</text>
</comment>
<comment type="caution">
    <text evidence="3">The sequence shown here is derived from an EMBL/GenBank/DDBJ whole genome shotgun (WGS) entry which is preliminary data.</text>
</comment>
<evidence type="ECO:0000313" key="3">
    <source>
        <dbReference type="EMBL" id="RXK55214.1"/>
    </source>
</evidence>
<protein>
    <submittedName>
        <fullName evidence="3">Universal stress protein</fullName>
    </submittedName>
</protein>
<dbReference type="Pfam" id="PF00582">
    <property type="entry name" value="Usp"/>
    <property type="match status" value="1"/>
</dbReference>
<evidence type="ECO:0000313" key="4">
    <source>
        <dbReference type="Proteomes" id="UP000290218"/>
    </source>
</evidence>
<dbReference type="SUPFAM" id="SSF52402">
    <property type="entry name" value="Adenine nucleotide alpha hydrolases-like"/>
    <property type="match status" value="1"/>
</dbReference>
<keyword evidence="4" id="KW-1185">Reference proteome</keyword>
<dbReference type="InterPro" id="IPR006015">
    <property type="entry name" value="Universal_stress_UspA"/>
</dbReference>
<gene>
    <name evidence="3" type="ORF">ESB00_04780</name>
</gene>
<evidence type="ECO:0000256" key="1">
    <source>
        <dbReference type="ARBA" id="ARBA00008791"/>
    </source>
</evidence>
<dbReference type="PANTHER" id="PTHR46268:SF6">
    <property type="entry name" value="UNIVERSAL STRESS PROTEIN UP12"/>
    <property type="match status" value="1"/>
</dbReference>
<dbReference type="CDD" id="cd00293">
    <property type="entry name" value="USP-like"/>
    <property type="match status" value="1"/>
</dbReference>
<evidence type="ECO:0000259" key="2">
    <source>
        <dbReference type="Pfam" id="PF00582"/>
    </source>
</evidence>
<dbReference type="AlphaFoldDB" id="A0A4Q1C8E7"/>
<reference evidence="3 4" key="1">
    <citation type="submission" date="2019-01" db="EMBL/GenBank/DDBJ databases">
        <title>Lacunisphaera sp. strain TWA-58.</title>
        <authorList>
            <person name="Chen W.-M."/>
        </authorList>
    </citation>
    <scope>NUCLEOTIDE SEQUENCE [LARGE SCALE GENOMIC DNA]</scope>
    <source>
        <strain evidence="3 4">TWA-58</strain>
    </source>
</reference>
<dbReference type="PANTHER" id="PTHR46268">
    <property type="entry name" value="STRESS RESPONSE PROTEIN NHAX"/>
    <property type="match status" value="1"/>
</dbReference>
<dbReference type="PRINTS" id="PR01438">
    <property type="entry name" value="UNVRSLSTRESS"/>
</dbReference>